<dbReference type="PANTHER" id="PTHR24171">
    <property type="entry name" value="ANKYRIN REPEAT DOMAIN-CONTAINING PROTEIN 39-RELATED"/>
    <property type="match status" value="1"/>
</dbReference>
<evidence type="ECO:0000313" key="5">
    <source>
        <dbReference type="Proteomes" id="UP001214638"/>
    </source>
</evidence>
<dbReference type="SMART" id="SM00248">
    <property type="entry name" value="ANK"/>
    <property type="match status" value="3"/>
</dbReference>
<comment type="caution">
    <text evidence="4">The sequence shown here is derived from an EMBL/GenBank/DDBJ whole genome shotgun (WGS) entry which is preliminary data.</text>
</comment>
<dbReference type="RefSeq" id="XP_067802102.1">
    <property type="nucleotide sequence ID" value="XM_067947951.1"/>
</dbReference>
<dbReference type="AlphaFoldDB" id="A0AAD9PID8"/>
<dbReference type="PRINTS" id="PR01415">
    <property type="entry name" value="ANKYRIN"/>
</dbReference>
<dbReference type="InterPro" id="IPR002110">
    <property type="entry name" value="Ankyrin_rpt"/>
</dbReference>
<reference evidence="4" key="1">
    <citation type="journal article" date="2023" name="Nat. Microbiol.">
        <title>Babesia duncani multi-omics identifies virulence factors and drug targets.</title>
        <authorList>
            <person name="Singh P."/>
            <person name="Lonardi S."/>
            <person name="Liang Q."/>
            <person name="Vydyam P."/>
            <person name="Khabirova E."/>
            <person name="Fang T."/>
            <person name="Gihaz S."/>
            <person name="Thekkiniath J."/>
            <person name="Munshi M."/>
            <person name="Abel S."/>
            <person name="Ciampossin L."/>
            <person name="Batugedara G."/>
            <person name="Gupta M."/>
            <person name="Lu X.M."/>
            <person name="Lenz T."/>
            <person name="Chakravarty S."/>
            <person name="Cornillot E."/>
            <person name="Hu Y."/>
            <person name="Ma W."/>
            <person name="Gonzalez L.M."/>
            <person name="Sanchez S."/>
            <person name="Estrada K."/>
            <person name="Sanchez-Flores A."/>
            <person name="Montero E."/>
            <person name="Harb O.S."/>
            <person name="Le Roch K.G."/>
            <person name="Mamoun C.B."/>
        </authorList>
    </citation>
    <scope>NUCLEOTIDE SEQUENCE</scope>
    <source>
        <strain evidence="4">WA1</strain>
    </source>
</reference>
<feature type="repeat" description="ANK" evidence="3">
    <location>
        <begin position="36"/>
        <end position="68"/>
    </location>
</feature>
<keyword evidence="2 3" id="KW-0040">ANK repeat</keyword>
<gene>
    <name evidence="4" type="ORF">BdWA1_002932</name>
</gene>
<dbReference type="EMBL" id="JALLKP010000004">
    <property type="protein sequence ID" value="KAK2195259.1"/>
    <property type="molecule type" value="Genomic_DNA"/>
</dbReference>
<evidence type="ECO:0000256" key="3">
    <source>
        <dbReference type="PROSITE-ProRule" id="PRU00023"/>
    </source>
</evidence>
<evidence type="ECO:0000256" key="1">
    <source>
        <dbReference type="ARBA" id="ARBA00022737"/>
    </source>
</evidence>
<dbReference type="Proteomes" id="UP001214638">
    <property type="component" value="Unassembled WGS sequence"/>
</dbReference>
<evidence type="ECO:0000313" key="4">
    <source>
        <dbReference type="EMBL" id="KAK2195259.1"/>
    </source>
</evidence>
<name>A0AAD9PID8_9APIC</name>
<dbReference type="Pfam" id="PF12796">
    <property type="entry name" value="Ank_2"/>
    <property type="match status" value="1"/>
</dbReference>
<dbReference type="SUPFAM" id="SSF48403">
    <property type="entry name" value="Ankyrin repeat"/>
    <property type="match status" value="1"/>
</dbReference>
<dbReference type="Gene3D" id="1.25.40.20">
    <property type="entry name" value="Ankyrin repeat-containing domain"/>
    <property type="match status" value="1"/>
</dbReference>
<dbReference type="PROSITE" id="PS50297">
    <property type="entry name" value="ANK_REP_REGION"/>
    <property type="match status" value="3"/>
</dbReference>
<accession>A0AAD9PID8</accession>
<dbReference type="InterPro" id="IPR036770">
    <property type="entry name" value="Ankyrin_rpt-contain_sf"/>
</dbReference>
<feature type="repeat" description="ANK" evidence="3">
    <location>
        <begin position="69"/>
        <end position="101"/>
    </location>
</feature>
<organism evidence="4 5">
    <name type="scientific">Babesia duncani</name>
    <dbReference type="NCBI Taxonomy" id="323732"/>
    <lineage>
        <taxon>Eukaryota</taxon>
        <taxon>Sar</taxon>
        <taxon>Alveolata</taxon>
        <taxon>Apicomplexa</taxon>
        <taxon>Aconoidasida</taxon>
        <taxon>Piroplasmida</taxon>
        <taxon>Babesiidae</taxon>
        <taxon>Babesia</taxon>
    </lineage>
</organism>
<dbReference type="GeneID" id="94337229"/>
<keyword evidence="1" id="KW-0677">Repeat</keyword>
<evidence type="ECO:0000256" key="2">
    <source>
        <dbReference type="ARBA" id="ARBA00023043"/>
    </source>
</evidence>
<protein>
    <submittedName>
        <fullName evidence="4">Bifunctional Ankyrin repeat/Ankyrin repeat-containing domain superfamily</fullName>
    </submittedName>
</protein>
<sequence length="197" mass="21780">MALEKQDTKDGTSCIKSLLNKRDSLNRYLKFQTVHMCRTPLHLAANNGSVEIAKLLIKHGADVCALANDSHGALHFAAKRGHADIAELLIKKGASVGAKTAKWFTPLHFALQGGHVKTAAILVSRGAVQKYNSSGRLPFDLASPETLESLQAEIGNEKFFRLRDTITDKKREQKAPVCFYNRKRRKGNEIPDTTKQS</sequence>
<dbReference type="KEGG" id="bdw:94337229"/>
<proteinExistence type="predicted"/>
<feature type="repeat" description="ANK" evidence="3">
    <location>
        <begin position="102"/>
        <end position="127"/>
    </location>
</feature>
<dbReference type="Pfam" id="PF00023">
    <property type="entry name" value="Ank"/>
    <property type="match status" value="1"/>
</dbReference>
<dbReference type="PROSITE" id="PS50088">
    <property type="entry name" value="ANK_REPEAT"/>
    <property type="match status" value="3"/>
</dbReference>
<keyword evidence="5" id="KW-1185">Reference proteome</keyword>